<evidence type="ECO:0000256" key="2">
    <source>
        <dbReference type="ARBA" id="ARBA00022475"/>
    </source>
</evidence>
<keyword evidence="4 11" id="KW-0808">Transferase</keyword>
<keyword evidence="7 8" id="KW-0472">Membrane</keyword>
<dbReference type="AlphaFoldDB" id="A0A1J8PGL8"/>
<evidence type="ECO:0000256" key="8">
    <source>
        <dbReference type="SAM" id="Phobius"/>
    </source>
</evidence>
<dbReference type="Pfam" id="PF18583">
    <property type="entry name" value="Arnt_C"/>
    <property type="match status" value="1"/>
</dbReference>
<evidence type="ECO:0000256" key="7">
    <source>
        <dbReference type="ARBA" id="ARBA00023136"/>
    </source>
</evidence>
<reference evidence="11 12" key="1">
    <citation type="submission" date="2016-03" db="EMBL/GenBank/DDBJ databases">
        <title>Comparative genomics of Rickettsiella.</title>
        <authorList>
            <person name="Chandler C."/>
            <person name="Wang Y."/>
        </authorList>
    </citation>
    <scope>NUCLEOTIDE SEQUENCE [LARGE SCALE GENOMIC DNA]</scope>
    <source>
        <strain evidence="11 12">RCFS May 2013</strain>
    </source>
</reference>
<feature type="transmembrane region" description="Helical" evidence="8">
    <location>
        <begin position="349"/>
        <end position="367"/>
    </location>
</feature>
<name>A0A1J8PGL8_9COXI</name>
<feature type="transmembrane region" description="Helical" evidence="8">
    <location>
        <begin position="143"/>
        <end position="159"/>
    </location>
</feature>
<feature type="transmembrane region" description="Helical" evidence="8">
    <location>
        <begin position="196"/>
        <end position="226"/>
    </location>
</feature>
<dbReference type="OrthoDB" id="9775035at2"/>
<gene>
    <name evidence="11" type="ORF">A1D18_04990</name>
</gene>
<dbReference type="GO" id="GO:0005886">
    <property type="term" value="C:plasma membrane"/>
    <property type="evidence" value="ECO:0007669"/>
    <property type="project" value="UniProtKB-SubCell"/>
</dbReference>
<feature type="transmembrane region" description="Helical" evidence="8">
    <location>
        <begin position="326"/>
        <end position="343"/>
    </location>
</feature>
<dbReference type="Pfam" id="PF13231">
    <property type="entry name" value="PMT_2"/>
    <property type="match status" value="1"/>
</dbReference>
<keyword evidence="3 11" id="KW-0328">Glycosyltransferase</keyword>
<evidence type="ECO:0000259" key="9">
    <source>
        <dbReference type="Pfam" id="PF13231"/>
    </source>
</evidence>
<dbReference type="InterPro" id="IPR038731">
    <property type="entry name" value="RgtA/B/C-like"/>
</dbReference>
<evidence type="ECO:0000256" key="1">
    <source>
        <dbReference type="ARBA" id="ARBA00004651"/>
    </source>
</evidence>
<evidence type="ECO:0000259" key="10">
    <source>
        <dbReference type="Pfam" id="PF18583"/>
    </source>
</evidence>
<dbReference type="GO" id="GO:0016763">
    <property type="term" value="F:pentosyltransferase activity"/>
    <property type="evidence" value="ECO:0007669"/>
    <property type="project" value="TreeGrafter"/>
</dbReference>
<feature type="transmembrane region" description="Helical" evidence="8">
    <location>
        <begin position="112"/>
        <end position="131"/>
    </location>
</feature>
<feature type="transmembrane region" description="Helical" evidence="8">
    <location>
        <begin position="238"/>
        <end position="256"/>
    </location>
</feature>
<organism evidence="11 12">
    <name type="scientific">Candidatus Rickettsiella isopodorum</name>
    <dbReference type="NCBI Taxonomy" id="1225476"/>
    <lineage>
        <taxon>Bacteria</taxon>
        <taxon>Pseudomonadati</taxon>
        <taxon>Pseudomonadota</taxon>
        <taxon>Gammaproteobacteria</taxon>
        <taxon>Legionellales</taxon>
        <taxon>Coxiellaceae</taxon>
        <taxon>Rickettsiella</taxon>
    </lineage>
</organism>
<dbReference type="RefSeq" id="WP_071662709.1">
    <property type="nucleotide sequence ID" value="NZ_LUKY01000033.1"/>
</dbReference>
<dbReference type="GO" id="GO:0010041">
    <property type="term" value="P:response to iron(III) ion"/>
    <property type="evidence" value="ECO:0007669"/>
    <property type="project" value="TreeGrafter"/>
</dbReference>
<sequence>MSIIQAKLSKGSWYFDLILLAVGITLAFGLFLGTRPLSVPDEGRYAEIPREMLVLHDFVTPHLNGVKYFEKPPLFYWLQAGAIKIFNPLIVQTEQALNKPKRSRYLPSISEWTVRLPNAIVALLGCLFVYASGRILFERRAGLLSAIILASSLLYFALARMVTLDMTLSTCLSGSLLAFLLAANQPPSLSRRWLFYSAYLFAGLAVLTKGLVGIVFPTMIIGFWILLFNQWRLLKQCYLPSGILLFLLLVLPWHILVQARNPEFFQFYFIDQQFLRYSTLIAQRYQPNWYFIPIFIAGFLPWICFLPQAILNHFPRNWQQFKEKNNYIFLLLWIGIIFTFFSFSHSKLIPYILPIFPALALLVGHYLSTHWQRSWNNIWGYIAVPLVWLGLGGMGIFCLINDASIKLSQSTRLFLITSYSVFLLASIVASLFAIRKKSSMAFTSLAIGSVVSFMVVSVSIPQFDTRSIKPLVAVLKPLLKPNDKIVAYHDYYQDLPFYLNQRVFTVNVDGELAFGMQHQDTSQWMLKDANFWPAWNSSQRIYMITSKEVYQQINKQKKYRIYLLAKTPQNVLLSNYPIEKKKIKNSINDKED</sequence>
<keyword evidence="6 8" id="KW-1133">Transmembrane helix</keyword>
<proteinExistence type="predicted"/>
<keyword evidence="2" id="KW-1003">Cell membrane</keyword>
<feature type="transmembrane region" description="Helical" evidence="8">
    <location>
        <begin position="412"/>
        <end position="434"/>
    </location>
</feature>
<evidence type="ECO:0000256" key="5">
    <source>
        <dbReference type="ARBA" id="ARBA00022692"/>
    </source>
</evidence>
<dbReference type="GO" id="GO:0009103">
    <property type="term" value="P:lipopolysaccharide biosynthetic process"/>
    <property type="evidence" value="ECO:0007669"/>
    <property type="project" value="UniProtKB-ARBA"/>
</dbReference>
<feature type="domain" description="Aminoarabinose transferase C-terminal" evidence="10">
    <location>
        <begin position="472"/>
        <end position="574"/>
    </location>
</feature>
<evidence type="ECO:0000313" key="12">
    <source>
        <dbReference type="Proteomes" id="UP000183924"/>
    </source>
</evidence>
<dbReference type="InterPro" id="IPR040845">
    <property type="entry name" value="Arnt_C"/>
</dbReference>
<dbReference type="Proteomes" id="UP000183924">
    <property type="component" value="Unassembled WGS sequence"/>
</dbReference>
<feature type="transmembrane region" description="Helical" evidence="8">
    <location>
        <begin position="290"/>
        <end position="314"/>
    </location>
</feature>
<dbReference type="PANTHER" id="PTHR33908">
    <property type="entry name" value="MANNOSYLTRANSFERASE YKCB-RELATED"/>
    <property type="match status" value="1"/>
</dbReference>
<feature type="transmembrane region" description="Helical" evidence="8">
    <location>
        <begin position="12"/>
        <end position="32"/>
    </location>
</feature>
<comment type="subcellular location">
    <subcellularLocation>
        <location evidence="1">Cell membrane</location>
        <topology evidence="1">Multi-pass membrane protein</topology>
    </subcellularLocation>
</comment>
<dbReference type="InterPro" id="IPR050297">
    <property type="entry name" value="LipidA_mod_glycosyltrf_83"/>
</dbReference>
<keyword evidence="5 8" id="KW-0812">Transmembrane</keyword>
<keyword evidence="12" id="KW-1185">Reference proteome</keyword>
<accession>A0A1J8PGL8</accession>
<evidence type="ECO:0000256" key="3">
    <source>
        <dbReference type="ARBA" id="ARBA00022676"/>
    </source>
</evidence>
<comment type="caution">
    <text evidence="11">The sequence shown here is derived from an EMBL/GenBank/DDBJ whole genome shotgun (WGS) entry which is preliminary data.</text>
</comment>
<feature type="transmembrane region" description="Helical" evidence="8">
    <location>
        <begin position="441"/>
        <end position="460"/>
    </location>
</feature>
<dbReference type="STRING" id="1225476.A1D18_04990"/>
<evidence type="ECO:0000313" key="11">
    <source>
        <dbReference type="EMBL" id="OIZ94213.1"/>
    </source>
</evidence>
<evidence type="ECO:0000256" key="6">
    <source>
        <dbReference type="ARBA" id="ARBA00022989"/>
    </source>
</evidence>
<feature type="transmembrane region" description="Helical" evidence="8">
    <location>
        <begin position="379"/>
        <end position="400"/>
    </location>
</feature>
<protein>
    <submittedName>
        <fullName evidence="11">Dolichyl-phosphate-mannose--protein mannosyltransferase</fullName>
    </submittedName>
</protein>
<dbReference type="EMBL" id="LUKY01000033">
    <property type="protein sequence ID" value="OIZ94213.1"/>
    <property type="molecule type" value="Genomic_DNA"/>
</dbReference>
<dbReference type="PANTHER" id="PTHR33908:SF3">
    <property type="entry name" value="UNDECAPRENYL PHOSPHATE-ALPHA-4-AMINO-4-DEOXY-L-ARABINOSE ARABINOSYL TRANSFERASE"/>
    <property type="match status" value="1"/>
</dbReference>
<evidence type="ECO:0000256" key="4">
    <source>
        <dbReference type="ARBA" id="ARBA00022679"/>
    </source>
</evidence>
<feature type="domain" description="Glycosyltransferase RgtA/B/C/D-like" evidence="9">
    <location>
        <begin position="110"/>
        <end position="254"/>
    </location>
</feature>